<dbReference type="InterPro" id="IPR050764">
    <property type="entry name" value="CbbQ/NirQ/NorQ/GpvN"/>
</dbReference>
<dbReference type="PANTHER" id="PTHR42759">
    <property type="entry name" value="MOXR FAMILY PROTEIN"/>
    <property type="match status" value="1"/>
</dbReference>
<dbReference type="Proteomes" id="UP000184612">
    <property type="component" value="Unassembled WGS sequence"/>
</dbReference>
<evidence type="ECO:0000259" key="1">
    <source>
        <dbReference type="Pfam" id="PF07726"/>
    </source>
</evidence>
<dbReference type="STRING" id="1121345.SAMN02745217_04653"/>
<accession>A0A1M7YNN2</accession>
<evidence type="ECO:0000313" key="4">
    <source>
        <dbReference type="Proteomes" id="UP000184612"/>
    </source>
</evidence>
<protein>
    <submittedName>
        <fullName evidence="3">MoxR-like ATPase</fullName>
    </submittedName>
</protein>
<dbReference type="InterPro" id="IPR011703">
    <property type="entry name" value="ATPase_AAA-3"/>
</dbReference>
<dbReference type="OrthoDB" id="9808397at2"/>
<dbReference type="PANTHER" id="PTHR42759:SF5">
    <property type="entry name" value="METHANOL DEHYDROGENASE REGULATOR"/>
    <property type="match status" value="1"/>
</dbReference>
<feature type="domain" description="ATPase AAA-3" evidence="1">
    <location>
        <begin position="37"/>
        <end position="167"/>
    </location>
</feature>
<dbReference type="Pfam" id="PF07726">
    <property type="entry name" value="AAA_3"/>
    <property type="match status" value="1"/>
</dbReference>
<gene>
    <name evidence="3" type="ORF">SAMN02745217_04653</name>
</gene>
<reference evidence="3 4" key="1">
    <citation type="submission" date="2016-12" db="EMBL/GenBank/DDBJ databases">
        <authorList>
            <person name="Song W.-J."/>
            <person name="Kurnit D.M."/>
        </authorList>
    </citation>
    <scope>NUCLEOTIDE SEQUENCE [LARGE SCALE GENOMIC DNA]</scope>
    <source>
        <strain evidence="3 4">DSM 12503</strain>
    </source>
</reference>
<dbReference type="InterPro" id="IPR027417">
    <property type="entry name" value="P-loop_NTPase"/>
</dbReference>
<dbReference type="EMBL" id="FRFD01000019">
    <property type="protein sequence ID" value="SHO54197.1"/>
    <property type="molecule type" value="Genomic_DNA"/>
</dbReference>
<dbReference type="InterPro" id="IPR041628">
    <property type="entry name" value="ChlI/MoxR_AAA_lid"/>
</dbReference>
<feature type="domain" description="ChlI/MoxR AAA lid" evidence="2">
    <location>
        <begin position="231"/>
        <end position="297"/>
    </location>
</feature>
<dbReference type="RefSeq" id="WP_073591254.1">
    <property type="nucleotide sequence ID" value="NZ_FRFD01000019.1"/>
</dbReference>
<dbReference type="GO" id="GO:0016887">
    <property type="term" value="F:ATP hydrolysis activity"/>
    <property type="evidence" value="ECO:0007669"/>
    <property type="project" value="InterPro"/>
</dbReference>
<sequence length="312" mass="34757">MQDFEITQNIMQEVNKTVIGKEHIVRKVLTAIIAKGHILIEDIPGVGKTTLALAFSKVMNLEYNRMQFTPDVLSTDVIGYHIITRDGELGDYKAGPVVCNLFLADEINRTSSKTQSALLEVMEEGSVTVDGITMQVPKPFTVIATQNPVGSIGTHMLPESQLDRFMIKLSMGYPDVAGEIKMLKDRNGENPLSKMKTVVGREDILSMQQQAEKVYVNESIYEYLVKLVLMTRRDPYVELGVSPRGSIALLNMAKANAYISGRDYLVPDDVRTIFYDTISHRIILKPEARVNNVSIEQVSQGILKQVQAPKLG</sequence>
<dbReference type="Gene3D" id="3.40.50.300">
    <property type="entry name" value="P-loop containing nucleotide triphosphate hydrolases"/>
    <property type="match status" value="1"/>
</dbReference>
<proteinExistence type="predicted"/>
<evidence type="ECO:0000259" key="2">
    <source>
        <dbReference type="Pfam" id="PF17863"/>
    </source>
</evidence>
<organism evidence="3 4">
    <name type="scientific">Anaerocolumna xylanovorans DSM 12503</name>
    <dbReference type="NCBI Taxonomy" id="1121345"/>
    <lineage>
        <taxon>Bacteria</taxon>
        <taxon>Bacillati</taxon>
        <taxon>Bacillota</taxon>
        <taxon>Clostridia</taxon>
        <taxon>Lachnospirales</taxon>
        <taxon>Lachnospiraceae</taxon>
        <taxon>Anaerocolumna</taxon>
    </lineage>
</organism>
<evidence type="ECO:0000313" key="3">
    <source>
        <dbReference type="EMBL" id="SHO54197.1"/>
    </source>
</evidence>
<dbReference type="Pfam" id="PF17863">
    <property type="entry name" value="AAA_lid_2"/>
    <property type="match status" value="1"/>
</dbReference>
<dbReference type="GO" id="GO:0005524">
    <property type="term" value="F:ATP binding"/>
    <property type="evidence" value="ECO:0007669"/>
    <property type="project" value="InterPro"/>
</dbReference>
<dbReference type="CDD" id="cd00009">
    <property type="entry name" value="AAA"/>
    <property type="match status" value="1"/>
</dbReference>
<dbReference type="PIRSF" id="PIRSF002849">
    <property type="entry name" value="AAA_ATPase_chaperone_MoxR_prd"/>
    <property type="match status" value="1"/>
</dbReference>
<dbReference type="SUPFAM" id="SSF52540">
    <property type="entry name" value="P-loop containing nucleoside triphosphate hydrolases"/>
    <property type="match status" value="1"/>
</dbReference>
<keyword evidence="4" id="KW-1185">Reference proteome</keyword>
<dbReference type="Gene3D" id="1.10.8.80">
    <property type="entry name" value="Magnesium chelatase subunit I, C-Terminal domain"/>
    <property type="match status" value="1"/>
</dbReference>
<dbReference type="AlphaFoldDB" id="A0A1M7YNN2"/>
<name>A0A1M7YNN2_9FIRM</name>